<dbReference type="Pfam" id="PF19573">
    <property type="entry name" value="DUF6089"/>
    <property type="match status" value="1"/>
</dbReference>
<feature type="domain" description="DUF6089" evidence="2">
    <location>
        <begin position="3"/>
        <end position="234"/>
    </location>
</feature>
<feature type="chain" id="PRO_5019807027" description="DUF6089 domain-containing protein" evidence="1">
    <location>
        <begin position="20"/>
        <end position="235"/>
    </location>
</feature>
<name>A0A495PZM1_9FLAO</name>
<sequence>MRHLLLLIILFAFSNSTVAQTFEIGPFIGGANYIGDVGKSSFINPNTLVGGGIVKWNRSDRHSFRFSLLYAEIQADDASSNEVRRQQRGYSFTNHIAEASLGLEFNFYSFDLHDAVPQSTPYLYTGISYFNSNHHYLDADRPNPGKLEPQGDNWEFSIPIIFGYKKTVTPKIIGAFEIGLRYTFTDNIDGSNPQELLTRRDPPREFGNTNTTDWYVFSGVSFTFTFGKKPCYCNI</sequence>
<dbReference type="InterPro" id="IPR045743">
    <property type="entry name" value="DUF6089"/>
</dbReference>
<proteinExistence type="predicted"/>
<dbReference type="EMBL" id="RBLG01000001">
    <property type="protein sequence ID" value="RKS55976.1"/>
    <property type="molecule type" value="Genomic_DNA"/>
</dbReference>
<evidence type="ECO:0000259" key="2">
    <source>
        <dbReference type="Pfam" id="PF19573"/>
    </source>
</evidence>
<organism evidence="3 4">
    <name type="scientific">Gillisia mitskevichiae</name>
    <dbReference type="NCBI Taxonomy" id="270921"/>
    <lineage>
        <taxon>Bacteria</taxon>
        <taxon>Pseudomonadati</taxon>
        <taxon>Bacteroidota</taxon>
        <taxon>Flavobacteriia</taxon>
        <taxon>Flavobacteriales</taxon>
        <taxon>Flavobacteriaceae</taxon>
        <taxon>Gillisia</taxon>
    </lineage>
</organism>
<accession>A0A495PZM1</accession>
<dbReference type="InterPro" id="IPR011250">
    <property type="entry name" value="OMP/PagP_B-barrel"/>
</dbReference>
<evidence type="ECO:0000256" key="1">
    <source>
        <dbReference type="SAM" id="SignalP"/>
    </source>
</evidence>
<dbReference type="Proteomes" id="UP000276282">
    <property type="component" value="Unassembled WGS sequence"/>
</dbReference>
<dbReference type="OrthoDB" id="654178at2"/>
<gene>
    <name evidence="3" type="ORF">BC962_0951</name>
</gene>
<reference evidence="3 4" key="1">
    <citation type="submission" date="2018-10" db="EMBL/GenBank/DDBJ databases">
        <title>Genomic Encyclopedia of Archaeal and Bacterial Type Strains, Phase II (KMG-II): from individual species to whole genera.</title>
        <authorList>
            <person name="Goeker M."/>
        </authorList>
    </citation>
    <scope>NUCLEOTIDE SEQUENCE [LARGE SCALE GENOMIC DNA]</scope>
    <source>
        <strain evidence="3 4">DSM 19839</strain>
    </source>
</reference>
<protein>
    <recommendedName>
        <fullName evidence="2">DUF6089 domain-containing protein</fullName>
    </recommendedName>
</protein>
<keyword evidence="4" id="KW-1185">Reference proteome</keyword>
<feature type="signal peptide" evidence="1">
    <location>
        <begin position="1"/>
        <end position="19"/>
    </location>
</feature>
<evidence type="ECO:0000313" key="3">
    <source>
        <dbReference type="EMBL" id="RKS55976.1"/>
    </source>
</evidence>
<keyword evidence="1" id="KW-0732">Signal</keyword>
<dbReference type="AlphaFoldDB" id="A0A495PZM1"/>
<comment type="caution">
    <text evidence="3">The sequence shown here is derived from an EMBL/GenBank/DDBJ whole genome shotgun (WGS) entry which is preliminary data.</text>
</comment>
<dbReference type="SUPFAM" id="SSF56925">
    <property type="entry name" value="OMPA-like"/>
    <property type="match status" value="1"/>
</dbReference>
<dbReference type="RefSeq" id="WP_121344718.1">
    <property type="nucleotide sequence ID" value="NZ_RBLG01000001.1"/>
</dbReference>
<evidence type="ECO:0000313" key="4">
    <source>
        <dbReference type="Proteomes" id="UP000276282"/>
    </source>
</evidence>